<feature type="domain" description="Fe-containing alcohol dehydrogenase-like C-terminal" evidence="4">
    <location>
        <begin position="194"/>
        <end position="393"/>
    </location>
</feature>
<evidence type="ECO:0000256" key="2">
    <source>
        <dbReference type="ARBA" id="ARBA00023002"/>
    </source>
</evidence>
<dbReference type="OrthoDB" id="9778433at2"/>
<reference evidence="6" key="1">
    <citation type="submission" date="2016-10" db="EMBL/GenBank/DDBJ databases">
        <authorList>
            <person name="Varghese N."/>
            <person name="Submissions S."/>
        </authorList>
    </citation>
    <scope>NUCLEOTIDE SEQUENCE [LARGE SCALE GENOMIC DNA]</scope>
    <source>
        <strain evidence="6">DSM 16995</strain>
    </source>
</reference>
<dbReference type="Gene3D" id="1.20.1090.10">
    <property type="entry name" value="Dehydroquinate synthase-like - alpha domain"/>
    <property type="match status" value="1"/>
</dbReference>
<comment type="similarity">
    <text evidence="1">Belongs to the iron-containing alcohol dehydrogenase family.</text>
</comment>
<protein>
    <submittedName>
        <fullName evidence="5">Alcohol dehydrogenase</fullName>
    </submittedName>
</protein>
<sequence length="395" mass="42095">MNTSFNYFIPTNIIFGAGRIKELATVALPGTKALIVISSGTSMTRFGYLDTVVKALKAQKVETVIFSKILANPIVDHVMEGAQMARENGCDFIVGLGGGSSIDSAKSIAVMVHNPGTYWDYIGGGTGKGKPVTEKVLPLIAIPTTAGTGTEADPWTVITNLETKEKIGFGVAGTFPVIAIVDPEMMLSVPAHLTAYQGMDAFFHAAEGYLANVHQPASDLFALDSVKLITKHLPTAVKDGSNMEARTALAWASTQSGMVESTSSCISQHSMEHALSAFDPSVTHGAGLIMLSVSYFSFMAKKVPERFPALAEAMGVDVSKLPESERPMAFISALKQLIKDINCDGLDLNDYKLDKSQAGALADNAMTAMGFLFTLDPYQMNKDEVVGIFESAFDA</sequence>
<organism evidence="5 6">
    <name type="scientific">Maridesulfovibrio ferrireducens</name>
    <dbReference type="NCBI Taxonomy" id="246191"/>
    <lineage>
        <taxon>Bacteria</taxon>
        <taxon>Pseudomonadati</taxon>
        <taxon>Thermodesulfobacteriota</taxon>
        <taxon>Desulfovibrionia</taxon>
        <taxon>Desulfovibrionales</taxon>
        <taxon>Desulfovibrionaceae</taxon>
        <taxon>Maridesulfovibrio</taxon>
    </lineage>
</organism>
<evidence type="ECO:0000313" key="6">
    <source>
        <dbReference type="Proteomes" id="UP000199053"/>
    </source>
</evidence>
<dbReference type="Pfam" id="PF00465">
    <property type="entry name" value="Fe-ADH"/>
    <property type="match status" value="1"/>
</dbReference>
<keyword evidence="2" id="KW-0560">Oxidoreductase</keyword>
<dbReference type="PANTHER" id="PTHR11496:SF104">
    <property type="entry name" value="3-DEOXY-ALPHA-D-MANNO-OCTULOSONATE 8-OXIDASE"/>
    <property type="match status" value="1"/>
</dbReference>
<name>A0A1G9D3P2_9BACT</name>
<dbReference type="STRING" id="246191.SAMN05660337_0898"/>
<evidence type="ECO:0000256" key="1">
    <source>
        <dbReference type="ARBA" id="ARBA00007358"/>
    </source>
</evidence>
<dbReference type="RefSeq" id="WP_092158601.1">
    <property type="nucleotide sequence ID" value="NZ_FNGA01000001.1"/>
</dbReference>
<dbReference type="InterPro" id="IPR001670">
    <property type="entry name" value="ADH_Fe/GldA"/>
</dbReference>
<evidence type="ECO:0000313" key="5">
    <source>
        <dbReference type="EMBL" id="SDK58548.1"/>
    </source>
</evidence>
<dbReference type="InterPro" id="IPR056798">
    <property type="entry name" value="ADH_Fe_C"/>
</dbReference>
<dbReference type="Pfam" id="PF25137">
    <property type="entry name" value="ADH_Fe_C"/>
    <property type="match status" value="1"/>
</dbReference>
<dbReference type="FunFam" id="3.40.50.1970:FF:000003">
    <property type="entry name" value="Alcohol dehydrogenase, iron-containing"/>
    <property type="match status" value="1"/>
</dbReference>
<dbReference type="InterPro" id="IPR039697">
    <property type="entry name" value="Alcohol_dehydrogenase_Fe"/>
</dbReference>
<dbReference type="SUPFAM" id="SSF56796">
    <property type="entry name" value="Dehydroquinate synthase-like"/>
    <property type="match status" value="1"/>
</dbReference>
<dbReference type="CDD" id="cd08185">
    <property type="entry name" value="Fe-ADH-like"/>
    <property type="match status" value="1"/>
</dbReference>
<evidence type="ECO:0000259" key="3">
    <source>
        <dbReference type="Pfam" id="PF00465"/>
    </source>
</evidence>
<proteinExistence type="inferred from homology"/>
<evidence type="ECO:0000259" key="4">
    <source>
        <dbReference type="Pfam" id="PF25137"/>
    </source>
</evidence>
<dbReference type="EMBL" id="FNGA01000001">
    <property type="protein sequence ID" value="SDK58548.1"/>
    <property type="molecule type" value="Genomic_DNA"/>
</dbReference>
<dbReference type="PANTHER" id="PTHR11496">
    <property type="entry name" value="ALCOHOL DEHYDROGENASE"/>
    <property type="match status" value="1"/>
</dbReference>
<keyword evidence="6" id="KW-1185">Reference proteome</keyword>
<gene>
    <name evidence="5" type="ORF">SAMN05660337_0898</name>
</gene>
<accession>A0A1G9D3P2</accession>
<feature type="domain" description="Alcohol dehydrogenase iron-type/glycerol dehydrogenase GldA" evidence="3">
    <location>
        <begin position="10"/>
        <end position="183"/>
    </location>
</feature>
<dbReference type="AlphaFoldDB" id="A0A1G9D3P2"/>
<dbReference type="Gene3D" id="3.40.50.1970">
    <property type="match status" value="1"/>
</dbReference>
<dbReference type="GO" id="GO:0004022">
    <property type="term" value="F:alcohol dehydrogenase (NAD+) activity"/>
    <property type="evidence" value="ECO:0007669"/>
    <property type="project" value="TreeGrafter"/>
</dbReference>
<dbReference type="Proteomes" id="UP000199053">
    <property type="component" value="Unassembled WGS sequence"/>
</dbReference>
<dbReference type="GO" id="GO:0046872">
    <property type="term" value="F:metal ion binding"/>
    <property type="evidence" value="ECO:0007669"/>
    <property type="project" value="InterPro"/>
</dbReference>